<evidence type="ECO:0000313" key="13">
    <source>
        <dbReference type="EMBL" id="CCM00699.1"/>
    </source>
</evidence>
<dbReference type="AlphaFoldDB" id="J4H208"/>
<feature type="transmembrane region" description="Helical" evidence="11">
    <location>
        <begin position="82"/>
        <end position="102"/>
    </location>
</feature>
<dbReference type="Pfam" id="PF01529">
    <property type="entry name" value="DHHC"/>
    <property type="match status" value="1"/>
</dbReference>
<evidence type="ECO:0000256" key="2">
    <source>
        <dbReference type="ARBA" id="ARBA00022679"/>
    </source>
</evidence>
<dbReference type="PANTHER" id="PTHR22883:SF23">
    <property type="entry name" value="PALMITOYLTRANSFERASE ZDHHC6"/>
    <property type="match status" value="1"/>
</dbReference>
<evidence type="ECO:0000256" key="1">
    <source>
        <dbReference type="ARBA" id="ARBA00004141"/>
    </source>
</evidence>
<dbReference type="GO" id="GO:0005783">
    <property type="term" value="C:endoplasmic reticulum"/>
    <property type="evidence" value="ECO:0007669"/>
    <property type="project" value="TreeGrafter"/>
</dbReference>
<gene>
    <name evidence="13" type="ORF">FIBRA_02739</name>
</gene>
<dbReference type="EC" id="2.3.1.225" evidence="11"/>
<dbReference type="OrthoDB" id="1436450at2759"/>
<dbReference type="InParanoid" id="J4H208"/>
<evidence type="ECO:0000256" key="11">
    <source>
        <dbReference type="RuleBase" id="RU079119"/>
    </source>
</evidence>
<evidence type="ECO:0000256" key="10">
    <source>
        <dbReference type="ARBA" id="ARBA00048048"/>
    </source>
</evidence>
<dbReference type="GO" id="GO:0016020">
    <property type="term" value="C:membrane"/>
    <property type="evidence" value="ECO:0007669"/>
    <property type="project" value="UniProtKB-SubCell"/>
</dbReference>
<accession>J4H208</accession>
<evidence type="ECO:0000256" key="4">
    <source>
        <dbReference type="ARBA" id="ARBA00022989"/>
    </source>
</evidence>
<reference evidence="13 14" key="1">
    <citation type="journal article" date="2012" name="Appl. Environ. Microbiol.">
        <title>Short-read sequencing for genomic analysis of the brown rot fungus Fibroporia radiculosa.</title>
        <authorList>
            <person name="Tang J.D."/>
            <person name="Perkins A.D."/>
            <person name="Sonstegard T.S."/>
            <person name="Schroeder S.G."/>
            <person name="Burgess S.C."/>
            <person name="Diehl S.V."/>
        </authorList>
    </citation>
    <scope>NUCLEOTIDE SEQUENCE [LARGE SCALE GENOMIC DNA]</scope>
    <source>
        <strain evidence="13 14">TFFH 294</strain>
    </source>
</reference>
<dbReference type="RefSeq" id="XP_012179982.1">
    <property type="nucleotide sequence ID" value="XM_012324592.1"/>
</dbReference>
<dbReference type="GO" id="GO:0006612">
    <property type="term" value="P:protein targeting to membrane"/>
    <property type="evidence" value="ECO:0007669"/>
    <property type="project" value="TreeGrafter"/>
</dbReference>
<dbReference type="Proteomes" id="UP000006352">
    <property type="component" value="Unassembled WGS sequence"/>
</dbReference>
<dbReference type="STRING" id="599839.J4H208"/>
<comment type="catalytic activity">
    <reaction evidence="10 11">
        <text>L-cysteinyl-[protein] + hexadecanoyl-CoA = S-hexadecanoyl-L-cysteinyl-[protein] + CoA</text>
        <dbReference type="Rhea" id="RHEA:36683"/>
        <dbReference type="Rhea" id="RHEA-COMP:10131"/>
        <dbReference type="Rhea" id="RHEA-COMP:11032"/>
        <dbReference type="ChEBI" id="CHEBI:29950"/>
        <dbReference type="ChEBI" id="CHEBI:57287"/>
        <dbReference type="ChEBI" id="CHEBI:57379"/>
        <dbReference type="ChEBI" id="CHEBI:74151"/>
        <dbReference type="EC" id="2.3.1.225"/>
    </reaction>
</comment>
<feature type="domain" description="Palmitoyltransferase DHHC" evidence="12">
    <location>
        <begin position="245"/>
        <end position="290"/>
    </location>
</feature>
<keyword evidence="8 11" id="KW-0012">Acyltransferase</keyword>
<dbReference type="GO" id="GO:0019706">
    <property type="term" value="F:protein-cysteine S-palmitoyltransferase activity"/>
    <property type="evidence" value="ECO:0007669"/>
    <property type="project" value="UniProtKB-EC"/>
</dbReference>
<keyword evidence="4 11" id="KW-1133">Transmembrane helix</keyword>
<dbReference type="PANTHER" id="PTHR22883">
    <property type="entry name" value="ZINC FINGER DHHC DOMAIN CONTAINING PROTEIN"/>
    <property type="match status" value="1"/>
</dbReference>
<evidence type="ECO:0000256" key="7">
    <source>
        <dbReference type="ARBA" id="ARBA00023288"/>
    </source>
</evidence>
<keyword evidence="3 11" id="KW-0812">Transmembrane</keyword>
<keyword evidence="7" id="KW-0449">Lipoprotein</keyword>
<feature type="transmembrane region" description="Helical" evidence="11">
    <location>
        <begin position="40"/>
        <end position="62"/>
    </location>
</feature>
<keyword evidence="2 11" id="KW-0808">Transferase</keyword>
<evidence type="ECO:0000256" key="6">
    <source>
        <dbReference type="ARBA" id="ARBA00023139"/>
    </source>
</evidence>
<evidence type="ECO:0000256" key="3">
    <source>
        <dbReference type="ARBA" id="ARBA00022692"/>
    </source>
</evidence>
<keyword evidence="5 11" id="KW-0472">Membrane</keyword>
<evidence type="ECO:0000259" key="12">
    <source>
        <dbReference type="Pfam" id="PF01529"/>
    </source>
</evidence>
<evidence type="ECO:0000256" key="9">
    <source>
        <dbReference type="ARBA" id="ARBA00038298"/>
    </source>
</evidence>
<dbReference type="InterPro" id="IPR001594">
    <property type="entry name" value="Palmitoyltrfase_DHHC"/>
</dbReference>
<evidence type="ECO:0000256" key="5">
    <source>
        <dbReference type="ARBA" id="ARBA00023136"/>
    </source>
</evidence>
<dbReference type="InterPro" id="IPR039859">
    <property type="entry name" value="PFA4/ZDH16/20/ERF2-like"/>
</dbReference>
<name>J4H208_9APHY</name>
<dbReference type="HOGENOM" id="CLU_943451_0_0_1"/>
<evidence type="ECO:0000256" key="8">
    <source>
        <dbReference type="ARBA" id="ARBA00023315"/>
    </source>
</evidence>
<sequence length="295" mass="32898">MAKDESKPSMDEAKCCGVVEEATARSRERRDKRRRKPMPWIVLKMTIAVTLGIIAYACYVYIGRFCVPMIKHNTGALGGRHLGIGFLVVFCVLALLMIWAYVRVCITSPGLAKNHVQKESQPMVDEALPVWWDSSRDIPGGAFNYTPAQQDSIAQPLRNMNSQQSMADDTDQDGEQYLKWAIFVLQLVLIVAEDNAAVTDAFPPIAEAHAARSTNVNVSAHNGSATRPSRMYTREPSQYPVLVPQYRYCHKEGFVKPPRAHHCRACGTCVLRYDHHCPWIGQCVGARNHKAGLSA</sequence>
<comment type="domain">
    <text evidence="11">The DHHC domain is required for palmitoyltransferase activity.</text>
</comment>
<dbReference type="GO" id="GO:0005794">
    <property type="term" value="C:Golgi apparatus"/>
    <property type="evidence" value="ECO:0007669"/>
    <property type="project" value="TreeGrafter"/>
</dbReference>
<dbReference type="PROSITE" id="PS50216">
    <property type="entry name" value="DHHC"/>
    <property type="match status" value="1"/>
</dbReference>
<evidence type="ECO:0000313" key="14">
    <source>
        <dbReference type="Proteomes" id="UP000006352"/>
    </source>
</evidence>
<comment type="subcellular location">
    <subcellularLocation>
        <location evidence="1">Membrane</location>
        <topology evidence="1">Multi-pass membrane protein</topology>
    </subcellularLocation>
</comment>
<proteinExistence type="inferred from homology"/>
<keyword evidence="14" id="KW-1185">Reference proteome</keyword>
<keyword evidence="6" id="KW-0564">Palmitate</keyword>
<dbReference type="EMBL" id="HE797000">
    <property type="protein sequence ID" value="CCM00699.1"/>
    <property type="molecule type" value="Genomic_DNA"/>
</dbReference>
<organism evidence="13 14">
    <name type="scientific">Fibroporia radiculosa</name>
    <dbReference type="NCBI Taxonomy" id="599839"/>
    <lineage>
        <taxon>Eukaryota</taxon>
        <taxon>Fungi</taxon>
        <taxon>Dikarya</taxon>
        <taxon>Basidiomycota</taxon>
        <taxon>Agaricomycotina</taxon>
        <taxon>Agaricomycetes</taxon>
        <taxon>Polyporales</taxon>
        <taxon>Fibroporiaceae</taxon>
        <taxon>Fibroporia</taxon>
    </lineage>
</organism>
<dbReference type="GeneID" id="24095610"/>
<protein>
    <recommendedName>
        <fullName evidence="11">Palmitoyltransferase</fullName>
        <ecNumber evidence="11">2.3.1.225</ecNumber>
    </recommendedName>
</protein>
<comment type="similarity">
    <text evidence="9">Belongs to the DHHC palmitoyltransferase family. PFA5 subfamily.</text>
</comment>